<organism evidence="4 5">
    <name type="scientific">Hypsizygus marmoreus</name>
    <name type="common">White beech mushroom</name>
    <name type="synonym">Agaricus marmoreus</name>
    <dbReference type="NCBI Taxonomy" id="39966"/>
    <lineage>
        <taxon>Eukaryota</taxon>
        <taxon>Fungi</taxon>
        <taxon>Dikarya</taxon>
        <taxon>Basidiomycota</taxon>
        <taxon>Agaricomycotina</taxon>
        <taxon>Agaricomycetes</taxon>
        <taxon>Agaricomycetidae</taxon>
        <taxon>Agaricales</taxon>
        <taxon>Tricholomatineae</taxon>
        <taxon>Lyophyllaceae</taxon>
        <taxon>Hypsizygus</taxon>
    </lineage>
</organism>
<keyword evidence="2" id="KW-0472">Membrane</keyword>
<dbReference type="AlphaFoldDB" id="A0A369JW92"/>
<dbReference type="InParanoid" id="A0A369JW92"/>
<accession>A0A369JW92</accession>
<keyword evidence="5" id="KW-1185">Reference proteome</keyword>
<keyword evidence="2" id="KW-1133">Transmembrane helix</keyword>
<reference evidence="4" key="1">
    <citation type="submission" date="2018-04" db="EMBL/GenBank/DDBJ databases">
        <title>Whole genome sequencing of Hypsizygus marmoreus.</title>
        <authorList>
            <person name="Choi I.-G."/>
            <person name="Min B."/>
            <person name="Kim J.-G."/>
            <person name="Kim S."/>
            <person name="Oh Y.-L."/>
            <person name="Kong W.-S."/>
            <person name="Park H."/>
            <person name="Jeong J."/>
            <person name="Song E.-S."/>
        </authorList>
    </citation>
    <scope>NUCLEOTIDE SEQUENCE [LARGE SCALE GENOMIC DNA]</scope>
    <source>
        <strain evidence="4">51987-8</strain>
    </source>
</reference>
<feature type="compositionally biased region" description="Polar residues" evidence="1">
    <location>
        <begin position="412"/>
        <end position="427"/>
    </location>
</feature>
<protein>
    <submittedName>
        <fullName evidence="4">Uncharacterized protein</fullName>
    </submittedName>
</protein>
<sequence>MWITKSRRLQLSLPLLFAVCVEGDNGDTSTMEVSWLKPSNGDTFYSGDTIHVKWKSAIPVVSPSLQLCGSSAGVSSRADVDVCGTTAWPIVKENPESYSTSLKIPHVHREGVYFLKMGDEFGSASESPCFHLLPTSTSVANVVNEGPPFDDQPQSPFGSVKPHTKTSILPPDNSDHLTNAPAASATTATVPVISASASHSTSANSSNVDPHVLVSHGPPSAIGFAIPLSIFGAILVVAIVFAIRYHRKLKRERKKDPEKASLSLSRQNSKSSCKSLDDMENALDVLPKEDHNYTPQVPVPLFMPAEPFHIPRRPTRKPIPPSSTYTTPPACNSVKISRHLSARSVYSQASAYLPPIVPSSRGLFEEERANPATHSVIANYFEPSPTVSPSHPVPSAPPKVHMPGDSVGLSRSRANSQENETGSEGLL</sequence>
<evidence type="ECO:0000313" key="5">
    <source>
        <dbReference type="Proteomes" id="UP000076154"/>
    </source>
</evidence>
<feature type="region of interest" description="Disordered" evidence="1">
    <location>
        <begin position="381"/>
        <end position="427"/>
    </location>
</feature>
<evidence type="ECO:0000313" key="4">
    <source>
        <dbReference type="EMBL" id="RDB24645.1"/>
    </source>
</evidence>
<keyword evidence="3" id="KW-0732">Signal</keyword>
<name>A0A369JW92_HYPMA</name>
<feature type="compositionally biased region" description="Low complexity" evidence="1">
    <location>
        <begin position="261"/>
        <end position="274"/>
    </location>
</feature>
<evidence type="ECO:0000256" key="2">
    <source>
        <dbReference type="SAM" id="Phobius"/>
    </source>
</evidence>
<dbReference type="EMBL" id="LUEZ02000042">
    <property type="protein sequence ID" value="RDB24645.1"/>
    <property type="molecule type" value="Genomic_DNA"/>
</dbReference>
<feature type="transmembrane region" description="Helical" evidence="2">
    <location>
        <begin position="221"/>
        <end position="245"/>
    </location>
</feature>
<proteinExistence type="predicted"/>
<dbReference type="OrthoDB" id="3245083at2759"/>
<comment type="caution">
    <text evidence="4">The sequence shown here is derived from an EMBL/GenBank/DDBJ whole genome shotgun (WGS) entry which is preliminary data.</text>
</comment>
<feature type="region of interest" description="Disordered" evidence="1">
    <location>
        <begin position="250"/>
        <end position="274"/>
    </location>
</feature>
<evidence type="ECO:0000256" key="3">
    <source>
        <dbReference type="SAM" id="SignalP"/>
    </source>
</evidence>
<feature type="region of interest" description="Disordered" evidence="1">
    <location>
        <begin position="144"/>
        <end position="179"/>
    </location>
</feature>
<keyword evidence="2" id="KW-0812">Transmembrane</keyword>
<gene>
    <name evidence="4" type="ORF">Hypma_008244</name>
</gene>
<evidence type="ECO:0000256" key="1">
    <source>
        <dbReference type="SAM" id="MobiDB-lite"/>
    </source>
</evidence>
<feature type="signal peptide" evidence="3">
    <location>
        <begin position="1"/>
        <end position="23"/>
    </location>
</feature>
<feature type="chain" id="PRO_5016571182" evidence="3">
    <location>
        <begin position="24"/>
        <end position="427"/>
    </location>
</feature>
<dbReference type="Proteomes" id="UP000076154">
    <property type="component" value="Unassembled WGS sequence"/>
</dbReference>